<protein>
    <submittedName>
        <fullName evidence="1">Predicted protein</fullName>
    </submittedName>
</protein>
<accession>F2DL82</accession>
<dbReference type="KEGG" id="hvg:123426580"/>
<dbReference type="OrthoDB" id="10265409at2759"/>
<evidence type="ECO:0000313" key="1">
    <source>
        <dbReference type="EMBL" id="BAJ95853.1"/>
    </source>
</evidence>
<name>F2DL82_HORVV</name>
<organism evidence="1">
    <name type="scientific">Hordeum vulgare subsp. vulgare</name>
    <name type="common">Domesticated barley</name>
    <dbReference type="NCBI Taxonomy" id="112509"/>
    <lineage>
        <taxon>Eukaryota</taxon>
        <taxon>Viridiplantae</taxon>
        <taxon>Streptophyta</taxon>
        <taxon>Embryophyta</taxon>
        <taxon>Tracheophyta</taxon>
        <taxon>Spermatophyta</taxon>
        <taxon>Magnoliopsida</taxon>
        <taxon>Liliopsida</taxon>
        <taxon>Poales</taxon>
        <taxon>Poaceae</taxon>
        <taxon>BOP clade</taxon>
        <taxon>Pooideae</taxon>
        <taxon>Triticodae</taxon>
        <taxon>Triticeae</taxon>
        <taxon>Hordeinae</taxon>
        <taxon>Hordeum</taxon>
    </lineage>
</organism>
<proteinExistence type="evidence at transcript level"/>
<reference evidence="1" key="1">
    <citation type="journal article" date="2011" name="Plant Physiol.">
        <title>Comprehensive sequence analysis of 24,783 barley full-length cDNAs derived from 12 clone libraries.</title>
        <authorList>
            <person name="Matsumoto T."/>
            <person name="Tanaka T."/>
            <person name="Sakai H."/>
            <person name="Amano N."/>
            <person name="Kanamori H."/>
            <person name="Kurita K."/>
            <person name="Kikuta A."/>
            <person name="Kamiya K."/>
            <person name="Yamamoto M."/>
            <person name="Ikawa H."/>
            <person name="Fujii N."/>
            <person name="Hori K."/>
            <person name="Itoh T."/>
            <person name="Sato K."/>
        </authorList>
    </citation>
    <scope>NUCLEOTIDE SEQUENCE</scope>
    <source>
        <tissue evidence="1">Shoot and root</tissue>
    </source>
</reference>
<sequence>MNRIQSVSLQGDAAEAGAAPDPAALARWARAFCIIRFDLERGQLVEACFPPDALAHGSLDRLVALSFFSMPRREPDPAVVLAVDRYDSNGCMRRLTAYVEAVELLSAGADTEGVFPGYVHTFTATATIHQFTAEDLAGAAMMQQLKRALNNYSFSGRTAYIPLP</sequence>
<dbReference type="EMBL" id="AK364650">
    <property type="protein sequence ID" value="BAJ95853.1"/>
    <property type="molecule type" value="mRNA"/>
</dbReference>
<dbReference type="GeneID" id="123426580"/>
<dbReference type="RefSeq" id="XP_044966376.1">
    <property type="nucleotide sequence ID" value="XM_045110441.1"/>
</dbReference>
<dbReference type="AlphaFoldDB" id="F2DL82"/>